<dbReference type="Proteomes" id="UP001445076">
    <property type="component" value="Unassembled WGS sequence"/>
</dbReference>
<dbReference type="AlphaFoldDB" id="A0AAW0WBJ9"/>
<comment type="caution">
    <text evidence="1">The sequence shown here is derived from an EMBL/GenBank/DDBJ whole genome shotgun (WGS) entry which is preliminary data.</text>
</comment>
<evidence type="ECO:0000313" key="2">
    <source>
        <dbReference type="Proteomes" id="UP001445076"/>
    </source>
</evidence>
<name>A0AAW0WBJ9_CHEQU</name>
<keyword evidence="2" id="KW-1185">Reference proteome</keyword>
<dbReference type="EMBL" id="JARKIK010000069">
    <property type="protein sequence ID" value="KAK8728912.1"/>
    <property type="molecule type" value="Genomic_DNA"/>
</dbReference>
<protein>
    <submittedName>
        <fullName evidence="1">Uncharacterized protein</fullName>
    </submittedName>
</protein>
<sequence>MNKYLQCFTYSPGLPYAELVKDYEGSSVSHKGSQEIRNAHNGSQVFIVRHNGYTGDKPSLHVFRTSDEAESSLVFPTLGHPTVRFCRRTIKTNSIFQQY</sequence>
<gene>
    <name evidence="1" type="ORF">OTU49_008864</name>
</gene>
<reference evidence="1 2" key="1">
    <citation type="journal article" date="2024" name="BMC Genomics">
        <title>Genome assembly of redclaw crayfish (Cherax quadricarinatus) provides insights into its immune adaptation and hypoxia tolerance.</title>
        <authorList>
            <person name="Liu Z."/>
            <person name="Zheng J."/>
            <person name="Li H."/>
            <person name="Fang K."/>
            <person name="Wang S."/>
            <person name="He J."/>
            <person name="Zhou D."/>
            <person name="Weng S."/>
            <person name="Chi M."/>
            <person name="Gu Z."/>
            <person name="He J."/>
            <person name="Li F."/>
            <person name="Wang M."/>
        </authorList>
    </citation>
    <scope>NUCLEOTIDE SEQUENCE [LARGE SCALE GENOMIC DNA]</scope>
    <source>
        <strain evidence="1">ZL_2023a</strain>
    </source>
</reference>
<organism evidence="1 2">
    <name type="scientific">Cherax quadricarinatus</name>
    <name type="common">Australian red claw crayfish</name>
    <dbReference type="NCBI Taxonomy" id="27406"/>
    <lineage>
        <taxon>Eukaryota</taxon>
        <taxon>Metazoa</taxon>
        <taxon>Ecdysozoa</taxon>
        <taxon>Arthropoda</taxon>
        <taxon>Crustacea</taxon>
        <taxon>Multicrustacea</taxon>
        <taxon>Malacostraca</taxon>
        <taxon>Eumalacostraca</taxon>
        <taxon>Eucarida</taxon>
        <taxon>Decapoda</taxon>
        <taxon>Pleocyemata</taxon>
        <taxon>Astacidea</taxon>
        <taxon>Parastacoidea</taxon>
        <taxon>Parastacidae</taxon>
        <taxon>Cherax</taxon>
    </lineage>
</organism>
<accession>A0AAW0WBJ9</accession>
<evidence type="ECO:0000313" key="1">
    <source>
        <dbReference type="EMBL" id="KAK8728912.1"/>
    </source>
</evidence>
<proteinExistence type="predicted"/>